<name>A0AAV4NZY4_CAEEX</name>
<dbReference type="Gene3D" id="1.10.10.10">
    <property type="entry name" value="Winged helix-like DNA-binding domain superfamily/Winged helix DNA-binding domain"/>
    <property type="match status" value="1"/>
</dbReference>
<organism evidence="2 3">
    <name type="scientific">Caerostris extrusa</name>
    <name type="common">Bark spider</name>
    <name type="synonym">Caerostris bankana</name>
    <dbReference type="NCBI Taxonomy" id="172846"/>
    <lineage>
        <taxon>Eukaryota</taxon>
        <taxon>Metazoa</taxon>
        <taxon>Ecdysozoa</taxon>
        <taxon>Arthropoda</taxon>
        <taxon>Chelicerata</taxon>
        <taxon>Arachnida</taxon>
        <taxon>Araneae</taxon>
        <taxon>Araneomorphae</taxon>
        <taxon>Entelegynae</taxon>
        <taxon>Araneoidea</taxon>
        <taxon>Araneidae</taxon>
        <taxon>Caerostris</taxon>
    </lineage>
</organism>
<keyword evidence="3" id="KW-1185">Reference proteome</keyword>
<dbReference type="GO" id="GO:0006355">
    <property type="term" value="P:regulation of DNA-templated transcription"/>
    <property type="evidence" value="ECO:0007669"/>
    <property type="project" value="InterPro"/>
</dbReference>
<dbReference type="Proteomes" id="UP001054945">
    <property type="component" value="Unassembled WGS sequence"/>
</dbReference>
<dbReference type="EMBL" id="BPLR01021416">
    <property type="protein sequence ID" value="GIX89343.1"/>
    <property type="molecule type" value="Genomic_DNA"/>
</dbReference>
<reference evidence="2 3" key="1">
    <citation type="submission" date="2021-06" db="EMBL/GenBank/DDBJ databases">
        <title>Caerostris extrusa draft genome.</title>
        <authorList>
            <person name="Kono N."/>
            <person name="Arakawa K."/>
        </authorList>
    </citation>
    <scope>NUCLEOTIDE SEQUENCE [LARGE SCALE GENOMIC DNA]</scope>
</reference>
<proteinExistence type="predicted"/>
<comment type="caution">
    <text evidence="2">The sequence shown here is derived from an EMBL/GenBank/DDBJ whole genome shotgun (WGS) entry which is preliminary data.</text>
</comment>
<evidence type="ECO:0000313" key="2">
    <source>
        <dbReference type="EMBL" id="GIX89343.1"/>
    </source>
</evidence>
<sequence length="74" mass="8083">MTPRGQGGINQLGGAFANGKPLPFHVRLRILSSPCTVTAPVTSQAPAGVSWLRIQDTDSLCGDWLYIAWCNWRQ</sequence>
<evidence type="ECO:0000259" key="1">
    <source>
        <dbReference type="Pfam" id="PF00292"/>
    </source>
</evidence>
<protein>
    <recommendedName>
        <fullName evidence="1">Paired domain-containing protein</fullName>
    </recommendedName>
</protein>
<dbReference type="AlphaFoldDB" id="A0AAV4NZY4"/>
<accession>A0AAV4NZY4</accession>
<gene>
    <name evidence="2" type="ORF">CEXT_804461</name>
</gene>
<dbReference type="Pfam" id="PF00292">
    <property type="entry name" value="PAX"/>
    <property type="match status" value="1"/>
</dbReference>
<dbReference type="InterPro" id="IPR001523">
    <property type="entry name" value="Paired_dom"/>
</dbReference>
<feature type="domain" description="Paired" evidence="1">
    <location>
        <begin position="5"/>
        <end position="32"/>
    </location>
</feature>
<dbReference type="GO" id="GO:0003677">
    <property type="term" value="F:DNA binding"/>
    <property type="evidence" value="ECO:0007669"/>
    <property type="project" value="InterPro"/>
</dbReference>
<evidence type="ECO:0000313" key="3">
    <source>
        <dbReference type="Proteomes" id="UP001054945"/>
    </source>
</evidence>
<dbReference type="InterPro" id="IPR036388">
    <property type="entry name" value="WH-like_DNA-bd_sf"/>
</dbReference>